<reference evidence="1 2" key="1">
    <citation type="submission" date="2021-06" db="EMBL/GenBank/DDBJ databases">
        <authorList>
            <person name="Palmer J.M."/>
        </authorList>
    </citation>
    <scope>NUCLEOTIDE SEQUENCE [LARGE SCALE GENOMIC DNA]</scope>
    <source>
        <strain evidence="1 2">XR_2019</strain>
        <tissue evidence="1">Muscle</tissue>
    </source>
</reference>
<organism evidence="1 2">
    <name type="scientific">Xenotaenia resolanae</name>
    <dbReference type="NCBI Taxonomy" id="208358"/>
    <lineage>
        <taxon>Eukaryota</taxon>
        <taxon>Metazoa</taxon>
        <taxon>Chordata</taxon>
        <taxon>Craniata</taxon>
        <taxon>Vertebrata</taxon>
        <taxon>Euteleostomi</taxon>
        <taxon>Actinopterygii</taxon>
        <taxon>Neopterygii</taxon>
        <taxon>Teleostei</taxon>
        <taxon>Neoteleostei</taxon>
        <taxon>Acanthomorphata</taxon>
        <taxon>Ovalentaria</taxon>
        <taxon>Atherinomorphae</taxon>
        <taxon>Cyprinodontiformes</taxon>
        <taxon>Goodeidae</taxon>
        <taxon>Xenotaenia</taxon>
    </lineage>
</organism>
<dbReference type="Proteomes" id="UP001444071">
    <property type="component" value="Unassembled WGS sequence"/>
</dbReference>
<dbReference type="EMBL" id="JAHRIM010055073">
    <property type="protein sequence ID" value="MEQ2270114.1"/>
    <property type="molecule type" value="Genomic_DNA"/>
</dbReference>
<dbReference type="PANTHER" id="PTHR15922:SF2">
    <property type="entry name" value="NBAS SUBUNIT OF NRZ TETHERING COMPLEX"/>
    <property type="match status" value="1"/>
</dbReference>
<dbReference type="PANTHER" id="PTHR15922">
    <property type="entry name" value="NEUROBLASTOMA-AMPLIFIED SEQUENCE"/>
    <property type="match status" value="1"/>
</dbReference>
<accession>A0ABV0WM10</accession>
<sequence>MDERGELALIPWDEQRHREMDWCEAEECRAVLDQNLFDVDGFLYEDAPDLQRFRTATPSIELLTDWYRSRAQDIDSCSRQVLTFPVFPAQMC</sequence>
<protein>
    <submittedName>
        <fullName evidence="1">Uncharacterized protein</fullName>
    </submittedName>
</protein>
<evidence type="ECO:0000313" key="2">
    <source>
        <dbReference type="Proteomes" id="UP001444071"/>
    </source>
</evidence>
<gene>
    <name evidence="1" type="ORF">XENORESO_015545</name>
</gene>
<keyword evidence="2" id="KW-1185">Reference proteome</keyword>
<proteinExistence type="predicted"/>
<evidence type="ECO:0000313" key="1">
    <source>
        <dbReference type="EMBL" id="MEQ2270114.1"/>
    </source>
</evidence>
<comment type="caution">
    <text evidence="1">The sequence shown here is derived from an EMBL/GenBank/DDBJ whole genome shotgun (WGS) entry which is preliminary data.</text>
</comment>
<name>A0ABV0WM10_9TELE</name>